<accession>A0A2A9EC21</accession>
<dbReference type="GO" id="GO:0006355">
    <property type="term" value="P:regulation of DNA-templated transcription"/>
    <property type="evidence" value="ECO:0007669"/>
    <property type="project" value="InterPro"/>
</dbReference>
<comment type="caution">
    <text evidence="5">The sequence shown here is derived from an EMBL/GenBank/DDBJ whole genome shotgun (WGS) entry which is preliminary data.</text>
</comment>
<evidence type="ECO:0000256" key="2">
    <source>
        <dbReference type="ARBA" id="ARBA00023125"/>
    </source>
</evidence>
<dbReference type="GO" id="GO:0003677">
    <property type="term" value="F:DNA binding"/>
    <property type="evidence" value="ECO:0007669"/>
    <property type="project" value="UniProtKB-KW"/>
</dbReference>
<keyword evidence="6" id="KW-1185">Reference proteome</keyword>
<dbReference type="AlphaFoldDB" id="A0A2A9EC21"/>
<dbReference type="PANTHER" id="PTHR44688:SF16">
    <property type="entry name" value="DNA-BINDING TRANSCRIPTIONAL ACTIVATOR DEVR_DOSR"/>
    <property type="match status" value="1"/>
</dbReference>
<dbReference type="PROSITE" id="PS50043">
    <property type="entry name" value="HTH_LUXR_2"/>
    <property type="match status" value="1"/>
</dbReference>
<keyword evidence="3" id="KW-0804">Transcription</keyword>
<dbReference type="CDD" id="cd06170">
    <property type="entry name" value="LuxR_C_like"/>
    <property type="match status" value="1"/>
</dbReference>
<feature type="domain" description="HTH luxR-type" evidence="4">
    <location>
        <begin position="729"/>
        <end position="794"/>
    </location>
</feature>
<evidence type="ECO:0000259" key="4">
    <source>
        <dbReference type="PROSITE" id="PS50043"/>
    </source>
</evidence>
<dbReference type="Pfam" id="PF25873">
    <property type="entry name" value="WHD_MalT"/>
    <property type="match status" value="1"/>
</dbReference>
<reference evidence="5 6" key="1">
    <citation type="submission" date="2017-10" db="EMBL/GenBank/DDBJ databases">
        <title>Sequencing the genomes of 1000 actinobacteria strains.</title>
        <authorList>
            <person name="Klenk H.-P."/>
        </authorList>
    </citation>
    <scope>NUCLEOTIDE SEQUENCE [LARGE SCALE GENOMIC DNA]</scope>
    <source>
        <strain evidence="5 6">DSM 21574</strain>
    </source>
</reference>
<dbReference type="SUPFAM" id="SSF46894">
    <property type="entry name" value="C-terminal effector domain of the bipartite response regulators"/>
    <property type="match status" value="1"/>
</dbReference>
<keyword evidence="2" id="KW-0238">DNA-binding</keyword>
<dbReference type="SMART" id="SM00421">
    <property type="entry name" value="HTH_LUXR"/>
    <property type="match status" value="1"/>
</dbReference>
<keyword evidence="1" id="KW-0805">Transcription regulation</keyword>
<evidence type="ECO:0000313" key="5">
    <source>
        <dbReference type="EMBL" id="PFG36343.1"/>
    </source>
</evidence>
<evidence type="ECO:0000313" key="6">
    <source>
        <dbReference type="Proteomes" id="UP000221394"/>
    </source>
</evidence>
<dbReference type="InterPro" id="IPR000792">
    <property type="entry name" value="Tscrpt_reg_LuxR_C"/>
</dbReference>
<dbReference type="Proteomes" id="UP000221394">
    <property type="component" value="Unassembled WGS sequence"/>
</dbReference>
<proteinExistence type="predicted"/>
<dbReference type="InterPro" id="IPR036388">
    <property type="entry name" value="WH-like_DNA-bd_sf"/>
</dbReference>
<dbReference type="RefSeq" id="WP_098457536.1">
    <property type="nucleotide sequence ID" value="NZ_PDJH01000001.1"/>
</dbReference>
<dbReference type="Gene3D" id="1.10.10.10">
    <property type="entry name" value="Winged helix-like DNA-binding domain superfamily/Winged helix DNA-binding domain"/>
    <property type="match status" value="1"/>
</dbReference>
<sequence length="801" mass="85436">MLAAQWLRSMQDDDVDVLWLGTDVLSFVDGPGTEAFWDVLGARLEEFAGPQRKVSPVSAIRGRERVVQLLSRRTRPVYVVLDRFEQTFGHLGIEQSLLDLVQTMENFYLIVCTRTVTSLEVVGAAVVDSVVLRPADLALGVEDVLGLAAQQGIVLGRDEAQTLCDETAGWPALVRVILAGSAADQVPGAGFALNLDAGRWFLRSVWDEFAVPGLADFVTRTSVLVEFTRSLAARVCGEEDVDGHIDALLGAGLLRVHGSGEEAVYAHLPAVRRECVQRLRSEAPEEFRELSRVSAEILLDQGRAGQALVHLVRARLWDEVVECVEGAWHMLAAQGESELLRLVDRLPVDVVARSPRLVVLRDYSSEAKASGASDRHKVGNPGAPLLGRIAGLGPGTSPAARERARGVVDRYVDLAPEVRAAIPAVLCEVGAARLARTDTDGATAAFTDAHRLAAAIGVVAAEARAAVGAALTATVTGDIKGARSWIDEADRAFAASSSADVADLVPILASARALAAIAGVDLPTARAAVVDATGGDTEVMSLGTLARAQLSLLEGGQYEEFEEFEKASQWAMSSALPADDLITKLLVAARVDLLLSMGQVLRARAVLTRWEGDPDGLLLPRVRTAFMAGDYGRAALLASQGAHSTHRPARQRLGLQLVAALAENARGREVEAVRAMREAIAVAADSELFQPFASLPRPLLEAMVPSVPELADVLARLDDAGVRADVFPVPSVVAELSEREREVLETLAVSDSLGAVAKRLYLTTNTVKTHLRSIYRKLGTHSGAETIQRAIECGLIEAPSA</sequence>
<evidence type="ECO:0000256" key="3">
    <source>
        <dbReference type="ARBA" id="ARBA00023163"/>
    </source>
</evidence>
<protein>
    <submittedName>
        <fullName evidence="5">LuxR family maltose regulon positive regulatory protein</fullName>
    </submittedName>
</protein>
<dbReference type="PRINTS" id="PR00038">
    <property type="entry name" value="HTHLUXR"/>
</dbReference>
<dbReference type="InterPro" id="IPR016032">
    <property type="entry name" value="Sig_transdc_resp-reg_C-effctor"/>
</dbReference>
<name>A0A2A9EC21_9MICO</name>
<gene>
    <name evidence="5" type="ORF">ATL41_1061</name>
</gene>
<dbReference type="InterPro" id="IPR059106">
    <property type="entry name" value="WHD_MalT"/>
</dbReference>
<organism evidence="5 6">
    <name type="scientific">Flavimobilis soli</name>
    <dbReference type="NCBI Taxonomy" id="442709"/>
    <lineage>
        <taxon>Bacteria</taxon>
        <taxon>Bacillati</taxon>
        <taxon>Actinomycetota</taxon>
        <taxon>Actinomycetes</taxon>
        <taxon>Micrococcales</taxon>
        <taxon>Jonesiaceae</taxon>
        <taxon>Flavimobilis</taxon>
    </lineage>
</organism>
<evidence type="ECO:0000256" key="1">
    <source>
        <dbReference type="ARBA" id="ARBA00023015"/>
    </source>
</evidence>
<dbReference type="EMBL" id="PDJH01000001">
    <property type="protein sequence ID" value="PFG36343.1"/>
    <property type="molecule type" value="Genomic_DNA"/>
</dbReference>
<dbReference type="OrthoDB" id="134985at2"/>
<dbReference type="PANTHER" id="PTHR44688">
    <property type="entry name" value="DNA-BINDING TRANSCRIPTIONAL ACTIVATOR DEVR_DOSR"/>
    <property type="match status" value="1"/>
</dbReference>
<dbReference type="Pfam" id="PF00196">
    <property type="entry name" value="GerE"/>
    <property type="match status" value="1"/>
</dbReference>